<gene>
    <name evidence="8" type="ORF">ACHHYP_10979</name>
</gene>
<dbReference type="Proteomes" id="UP000243579">
    <property type="component" value="Unassembled WGS sequence"/>
</dbReference>
<evidence type="ECO:0000256" key="1">
    <source>
        <dbReference type="ARBA" id="ARBA00022618"/>
    </source>
</evidence>
<comment type="similarity">
    <text evidence="4">Belongs to the cyclin family.</text>
</comment>
<evidence type="ECO:0000313" key="9">
    <source>
        <dbReference type="Proteomes" id="UP000243579"/>
    </source>
</evidence>
<proteinExistence type="inferred from homology"/>
<dbReference type="InterPro" id="IPR039361">
    <property type="entry name" value="Cyclin"/>
</dbReference>
<evidence type="ECO:0000256" key="5">
    <source>
        <dbReference type="SAM" id="MobiDB-lite"/>
    </source>
</evidence>
<dbReference type="SMART" id="SM01332">
    <property type="entry name" value="Cyclin_C"/>
    <property type="match status" value="1"/>
</dbReference>
<dbReference type="SMART" id="SM00385">
    <property type="entry name" value="CYCLIN"/>
    <property type="match status" value="2"/>
</dbReference>
<keyword evidence="9" id="KW-1185">Reference proteome</keyword>
<evidence type="ECO:0000256" key="4">
    <source>
        <dbReference type="RuleBase" id="RU000383"/>
    </source>
</evidence>
<dbReference type="GO" id="GO:0044772">
    <property type="term" value="P:mitotic cell cycle phase transition"/>
    <property type="evidence" value="ECO:0007669"/>
    <property type="project" value="InterPro"/>
</dbReference>
<evidence type="ECO:0000259" key="7">
    <source>
        <dbReference type="SMART" id="SM01332"/>
    </source>
</evidence>
<organism evidence="8 9">
    <name type="scientific">Achlya hypogyna</name>
    <name type="common">Oomycete</name>
    <name type="synonym">Protoachlya hypogyna</name>
    <dbReference type="NCBI Taxonomy" id="1202772"/>
    <lineage>
        <taxon>Eukaryota</taxon>
        <taxon>Sar</taxon>
        <taxon>Stramenopiles</taxon>
        <taxon>Oomycota</taxon>
        <taxon>Saprolegniomycetes</taxon>
        <taxon>Saprolegniales</taxon>
        <taxon>Achlyaceae</taxon>
        <taxon>Achlya</taxon>
    </lineage>
</organism>
<feature type="region of interest" description="Disordered" evidence="5">
    <location>
        <begin position="1"/>
        <end position="24"/>
    </location>
</feature>
<feature type="domain" description="Cyclin-like" evidence="6">
    <location>
        <begin position="176"/>
        <end position="260"/>
    </location>
</feature>
<feature type="domain" description="Cyclin-like" evidence="6">
    <location>
        <begin position="273"/>
        <end position="356"/>
    </location>
</feature>
<protein>
    <submittedName>
        <fullName evidence="8">Cyclin-like protein</fullName>
    </submittedName>
</protein>
<dbReference type="GO" id="GO:0016538">
    <property type="term" value="F:cyclin-dependent protein serine/threonine kinase regulator activity"/>
    <property type="evidence" value="ECO:0007669"/>
    <property type="project" value="InterPro"/>
</dbReference>
<evidence type="ECO:0000256" key="3">
    <source>
        <dbReference type="ARBA" id="ARBA00023306"/>
    </source>
</evidence>
<dbReference type="InterPro" id="IPR004367">
    <property type="entry name" value="Cyclin_C-dom"/>
</dbReference>
<evidence type="ECO:0000256" key="2">
    <source>
        <dbReference type="ARBA" id="ARBA00023127"/>
    </source>
</evidence>
<dbReference type="InterPro" id="IPR046965">
    <property type="entry name" value="Cyclin_A/B-like"/>
</dbReference>
<evidence type="ECO:0000313" key="8">
    <source>
        <dbReference type="EMBL" id="OQR86098.1"/>
    </source>
</evidence>
<comment type="caution">
    <text evidence="8">The sequence shown here is derived from an EMBL/GenBank/DDBJ whole genome shotgun (WGS) entry which is preliminary data.</text>
</comment>
<keyword evidence="2 4" id="KW-0195">Cyclin</keyword>
<dbReference type="InterPro" id="IPR006671">
    <property type="entry name" value="Cyclin_N"/>
</dbReference>
<dbReference type="FunFam" id="1.10.472.10:FF:000001">
    <property type="entry name" value="G2/mitotic-specific cyclin"/>
    <property type="match status" value="1"/>
</dbReference>
<keyword evidence="3" id="KW-0131">Cell cycle</keyword>
<feature type="region of interest" description="Disordered" evidence="5">
    <location>
        <begin position="76"/>
        <end position="100"/>
    </location>
</feature>
<dbReference type="Pfam" id="PF00134">
    <property type="entry name" value="Cyclin_N"/>
    <property type="match status" value="1"/>
</dbReference>
<reference evidence="8 9" key="1">
    <citation type="journal article" date="2014" name="Genome Biol. Evol.">
        <title>The secreted proteins of Achlya hypogyna and Thraustotheca clavata identify the ancestral oomycete secretome and reveal gene acquisitions by horizontal gene transfer.</title>
        <authorList>
            <person name="Misner I."/>
            <person name="Blouin N."/>
            <person name="Leonard G."/>
            <person name="Richards T.A."/>
            <person name="Lane C.E."/>
        </authorList>
    </citation>
    <scope>NUCLEOTIDE SEQUENCE [LARGE SCALE GENOMIC DNA]</scope>
    <source>
        <strain evidence="8 9">ATCC 48635</strain>
    </source>
</reference>
<accession>A0A1V9YK60</accession>
<dbReference type="PANTHER" id="PTHR10177">
    <property type="entry name" value="CYCLINS"/>
    <property type="match status" value="1"/>
</dbReference>
<name>A0A1V9YK60_ACHHY</name>
<dbReference type="InterPro" id="IPR013763">
    <property type="entry name" value="Cyclin-like_dom"/>
</dbReference>
<evidence type="ECO:0000259" key="6">
    <source>
        <dbReference type="SMART" id="SM00385"/>
    </source>
</evidence>
<keyword evidence="1" id="KW-0132">Cell division</keyword>
<dbReference type="Pfam" id="PF02984">
    <property type="entry name" value="Cyclin_C"/>
    <property type="match status" value="1"/>
</dbReference>
<dbReference type="EMBL" id="JNBR01001529">
    <property type="protein sequence ID" value="OQR86098.1"/>
    <property type="molecule type" value="Genomic_DNA"/>
</dbReference>
<dbReference type="PIRSF" id="PIRSF001771">
    <property type="entry name" value="Cyclin_A_B_D_E"/>
    <property type="match status" value="1"/>
</dbReference>
<dbReference type="SUPFAM" id="SSF47954">
    <property type="entry name" value="Cyclin-like"/>
    <property type="match status" value="2"/>
</dbReference>
<feature type="domain" description="Cyclin C-terminal" evidence="7">
    <location>
        <begin position="269"/>
        <end position="393"/>
    </location>
</feature>
<dbReference type="STRING" id="1202772.A0A1V9YK60"/>
<sequence length="397" mass="45720">MVVEVERKRKRGALEDISNMQGRPTLRMNTRMKTEAGDHSARVKVEARIKVADVETQSTQPSQEMSCHPVPAKKMKLEHDSKLRRSQRLPSPPVEELPHHERQRLFDIKMSASNSEFELNDYMDQVTMIDSKVDDALAREIDAYHRKHEEKYRLVTNYIQEGSRELTARMRMILMDWLVEVGEEYKISPKALHLAISLVDRCLAAMTIPRGELQLMGCACMMTACKYEEVQCPTIEDFVYISDHTYTGERMLEMESKVLEALEFRISSTHVYHFLERFVLAGCTTDVQNHFAHYITELALLDYVIVQSYAPSVIAAAAVYLSRVVTNEQNVWTPTLHYYTKYNAVQVLDCVKLLHKAHAQEYDVLQTDANKTKAITDKYMSRKHFRVCKLAPLAPAA</sequence>
<dbReference type="OrthoDB" id="5590282at2759"/>
<dbReference type="AlphaFoldDB" id="A0A1V9YK60"/>
<dbReference type="InterPro" id="IPR036915">
    <property type="entry name" value="Cyclin-like_sf"/>
</dbReference>
<dbReference type="GO" id="GO:0051301">
    <property type="term" value="P:cell division"/>
    <property type="evidence" value="ECO:0007669"/>
    <property type="project" value="UniProtKB-KW"/>
</dbReference>
<dbReference type="Gene3D" id="1.10.472.10">
    <property type="entry name" value="Cyclin-like"/>
    <property type="match status" value="2"/>
</dbReference>